<dbReference type="Ensembl" id="ENSACUT00000019138.1">
    <property type="protein sequence ID" value="ENSACUP00000017943.1"/>
    <property type="gene ID" value="ENSACUG00000012044.1"/>
</dbReference>
<dbReference type="Proteomes" id="UP000472269">
    <property type="component" value="Unplaced"/>
</dbReference>
<evidence type="ECO:0000313" key="13">
    <source>
        <dbReference type="Proteomes" id="UP000472269"/>
    </source>
</evidence>
<keyword evidence="5 10" id="KW-0863">Zinc-finger</keyword>
<keyword evidence="3" id="KW-0479">Metal-binding</keyword>
<dbReference type="PROSITE" id="PS00028">
    <property type="entry name" value="ZINC_FINGER_C2H2_1"/>
    <property type="match status" value="1"/>
</dbReference>
<evidence type="ECO:0000256" key="5">
    <source>
        <dbReference type="ARBA" id="ARBA00022771"/>
    </source>
</evidence>
<dbReference type="GO" id="GO:0003700">
    <property type="term" value="F:DNA-binding transcription factor activity"/>
    <property type="evidence" value="ECO:0007669"/>
    <property type="project" value="TreeGrafter"/>
</dbReference>
<keyword evidence="6" id="KW-0862">Zinc</keyword>
<dbReference type="GO" id="GO:0005634">
    <property type="term" value="C:nucleus"/>
    <property type="evidence" value="ECO:0007669"/>
    <property type="project" value="UniProtKB-SubCell"/>
</dbReference>
<keyword evidence="8" id="KW-0804">Transcription</keyword>
<dbReference type="SUPFAM" id="SSF57667">
    <property type="entry name" value="beta-beta-alpha zinc fingers"/>
    <property type="match status" value="2"/>
</dbReference>
<keyword evidence="4" id="KW-0677">Repeat</keyword>
<dbReference type="GO" id="GO:0000978">
    <property type="term" value="F:RNA polymerase II cis-regulatory region sequence-specific DNA binding"/>
    <property type="evidence" value="ECO:0007669"/>
    <property type="project" value="TreeGrafter"/>
</dbReference>
<evidence type="ECO:0000256" key="2">
    <source>
        <dbReference type="ARBA" id="ARBA00006991"/>
    </source>
</evidence>
<dbReference type="PANTHER" id="PTHR45993">
    <property type="entry name" value="B-CELL LYMPHOMA/LEUKEMIA 11"/>
    <property type="match status" value="1"/>
</dbReference>
<accession>A0A663N2X9</accession>
<name>A0A663N2X9_ATHCN</name>
<dbReference type="FunFam" id="3.30.160.60:FF:002343">
    <property type="entry name" value="Zinc finger protein 33A"/>
    <property type="match status" value="1"/>
</dbReference>
<dbReference type="PANTHER" id="PTHR45993:SF10">
    <property type="entry name" value="ZINC FINGER PROTEIN 208 ISOFORM X1-RELATED"/>
    <property type="match status" value="1"/>
</dbReference>
<evidence type="ECO:0000256" key="4">
    <source>
        <dbReference type="ARBA" id="ARBA00022737"/>
    </source>
</evidence>
<dbReference type="Gene3D" id="3.30.160.60">
    <property type="entry name" value="Classic Zinc Finger"/>
    <property type="match status" value="3"/>
</dbReference>
<evidence type="ECO:0000256" key="10">
    <source>
        <dbReference type="PROSITE-ProRule" id="PRU00042"/>
    </source>
</evidence>
<dbReference type="InterPro" id="IPR036236">
    <property type="entry name" value="Znf_C2H2_sf"/>
</dbReference>
<dbReference type="PROSITE" id="PS50157">
    <property type="entry name" value="ZINC_FINGER_C2H2_2"/>
    <property type="match status" value="3"/>
</dbReference>
<feature type="domain" description="C2H2-type" evidence="11">
    <location>
        <begin position="19"/>
        <end position="38"/>
    </location>
</feature>
<dbReference type="InterPro" id="IPR013087">
    <property type="entry name" value="Znf_C2H2_type"/>
</dbReference>
<dbReference type="GO" id="GO:0008270">
    <property type="term" value="F:zinc ion binding"/>
    <property type="evidence" value="ECO:0007669"/>
    <property type="project" value="UniProtKB-KW"/>
</dbReference>
<dbReference type="InterPro" id="IPR051497">
    <property type="entry name" value="Dev/Hematopoietic_TF"/>
</dbReference>
<sequence length="97" mass="10659">WRGGARPRGGRPSGSVAASFRDCSSLTIHRRAHTGERPYPCPVCGKAFADSSSALTKHKRVHTGERPYVCPDCGKSFTQSSNVITHWRLQHASPKTR</sequence>
<reference evidence="12" key="1">
    <citation type="submission" date="2025-08" db="UniProtKB">
        <authorList>
            <consortium name="Ensembl"/>
        </authorList>
    </citation>
    <scope>IDENTIFICATION</scope>
</reference>
<reference evidence="12" key="2">
    <citation type="submission" date="2025-09" db="UniProtKB">
        <authorList>
            <consortium name="Ensembl"/>
        </authorList>
    </citation>
    <scope>IDENTIFICATION</scope>
</reference>
<proteinExistence type="inferred from homology"/>
<feature type="domain" description="C2H2-type" evidence="11">
    <location>
        <begin position="39"/>
        <end position="67"/>
    </location>
</feature>
<keyword evidence="13" id="KW-1185">Reference proteome</keyword>
<comment type="subcellular location">
    <subcellularLocation>
        <location evidence="1">Nucleus</location>
    </subcellularLocation>
</comment>
<keyword evidence="9" id="KW-0539">Nucleus</keyword>
<keyword evidence="7" id="KW-0805">Transcription regulation</keyword>
<protein>
    <recommendedName>
        <fullName evidence="11">C2H2-type domain-containing protein</fullName>
    </recommendedName>
</protein>
<organism evidence="12 13">
    <name type="scientific">Athene cunicularia</name>
    <name type="common">Burrowing owl</name>
    <name type="synonym">Speotyto cunicularia</name>
    <dbReference type="NCBI Taxonomy" id="194338"/>
    <lineage>
        <taxon>Eukaryota</taxon>
        <taxon>Metazoa</taxon>
        <taxon>Chordata</taxon>
        <taxon>Craniata</taxon>
        <taxon>Vertebrata</taxon>
        <taxon>Euteleostomi</taxon>
        <taxon>Archelosauria</taxon>
        <taxon>Archosauria</taxon>
        <taxon>Dinosauria</taxon>
        <taxon>Saurischia</taxon>
        <taxon>Theropoda</taxon>
        <taxon>Coelurosauria</taxon>
        <taxon>Aves</taxon>
        <taxon>Neognathae</taxon>
        <taxon>Neoaves</taxon>
        <taxon>Telluraves</taxon>
        <taxon>Strigiformes</taxon>
        <taxon>Strigidae</taxon>
        <taxon>Athene</taxon>
    </lineage>
</organism>
<evidence type="ECO:0000256" key="9">
    <source>
        <dbReference type="ARBA" id="ARBA00023242"/>
    </source>
</evidence>
<evidence type="ECO:0000313" key="12">
    <source>
        <dbReference type="Ensembl" id="ENSACUP00000017943.1"/>
    </source>
</evidence>
<dbReference type="Pfam" id="PF13465">
    <property type="entry name" value="zf-H2C2_2"/>
    <property type="match status" value="1"/>
</dbReference>
<dbReference type="AlphaFoldDB" id="A0A663N2X9"/>
<evidence type="ECO:0000259" key="11">
    <source>
        <dbReference type="PROSITE" id="PS50157"/>
    </source>
</evidence>
<evidence type="ECO:0000256" key="8">
    <source>
        <dbReference type="ARBA" id="ARBA00023163"/>
    </source>
</evidence>
<dbReference type="OMA" id="YHYRSHV"/>
<comment type="similarity">
    <text evidence="2">Belongs to the krueppel C2H2-type zinc-finger protein family.</text>
</comment>
<evidence type="ECO:0000256" key="3">
    <source>
        <dbReference type="ARBA" id="ARBA00022723"/>
    </source>
</evidence>
<evidence type="ECO:0000256" key="1">
    <source>
        <dbReference type="ARBA" id="ARBA00004123"/>
    </source>
</evidence>
<evidence type="ECO:0000256" key="7">
    <source>
        <dbReference type="ARBA" id="ARBA00023015"/>
    </source>
</evidence>
<dbReference type="FunFam" id="3.30.160.60:FF:000135">
    <property type="entry name" value="Zinc finger protein 358"/>
    <property type="match status" value="1"/>
</dbReference>
<dbReference type="SMART" id="SM00355">
    <property type="entry name" value="ZnF_C2H2"/>
    <property type="match status" value="2"/>
</dbReference>
<feature type="domain" description="C2H2-type" evidence="11">
    <location>
        <begin position="68"/>
        <end position="96"/>
    </location>
</feature>
<dbReference type="GO" id="GO:0006357">
    <property type="term" value="P:regulation of transcription by RNA polymerase II"/>
    <property type="evidence" value="ECO:0007669"/>
    <property type="project" value="TreeGrafter"/>
</dbReference>
<evidence type="ECO:0000256" key="6">
    <source>
        <dbReference type="ARBA" id="ARBA00022833"/>
    </source>
</evidence>